<keyword evidence="3" id="KW-0812">Transmembrane</keyword>
<dbReference type="GO" id="GO:0015288">
    <property type="term" value="F:porin activity"/>
    <property type="evidence" value="ECO:0007669"/>
    <property type="project" value="UniProtKB-KW"/>
</dbReference>
<name>A0A7R9GIJ4_9CRUS</name>
<evidence type="ECO:0000256" key="5">
    <source>
        <dbReference type="ARBA" id="ARBA00023114"/>
    </source>
</evidence>
<keyword evidence="5" id="KW-0406">Ion transport</keyword>
<keyword evidence="4" id="KW-0496">Mitochondrion</keyword>
<dbReference type="PANTHER" id="PTHR11743:SF70">
    <property type="entry name" value="GH26960P-RELATED"/>
    <property type="match status" value="1"/>
</dbReference>
<accession>A0A7R9GIJ4</accession>
<sequence length="193" mass="19933">FAPTTGDYNLASKLSFAHDYVAATLETDVFRAKTLSGGVVVGSQASGVSAGVAAVYGMEKRRTERLQYGLAYDTPTLSGFATLLNGREAIAGLHLRVSDCLEAGVALKHEFQDDQQQQQDSGGGGASTVGVGMRIAVDANTMVGAKLDTNGTLGTCYEQKIGPSVTLTFSSAVDLGKLDSGAHKLGLGIALET</sequence>
<evidence type="ECO:0000256" key="4">
    <source>
        <dbReference type="ARBA" id="ARBA00022787"/>
    </source>
</evidence>
<keyword evidence="5" id="KW-0626">Porin</keyword>
<keyword evidence="7" id="KW-1185">Reference proteome</keyword>
<dbReference type="EMBL" id="OA888083">
    <property type="protein sequence ID" value="CAD7283755.1"/>
    <property type="molecule type" value="Genomic_DNA"/>
</dbReference>
<keyword evidence="5" id="KW-0813">Transport</keyword>
<evidence type="ECO:0000313" key="7">
    <source>
        <dbReference type="Proteomes" id="UP000678499"/>
    </source>
</evidence>
<dbReference type="Gene3D" id="2.40.160.10">
    <property type="entry name" value="Porin"/>
    <property type="match status" value="1"/>
</dbReference>
<dbReference type="Pfam" id="PF01459">
    <property type="entry name" value="Porin_3"/>
    <property type="match status" value="1"/>
</dbReference>
<dbReference type="InterPro" id="IPR023614">
    <property type="entry name" value="Porin_dom_sf"/>
</dbReference>
<feature type="non-terminal residue" evidence="6">
    <location>
        <position position="1"/>
    </location>
</feature>
<evidence type="ECO:0000256" key="2">
    <source>
        <dbReference type="ARBA" id="ARBA00007780"/>
    </source>
</evidence>
<dbReference type="GO" id="GO:0005741">
    <property type="term" value="C:mitochondrial outer membrane"/>
    <property type="evidence" value="ECO:0007669"/>
    <property type="project" value="UniProtKB-SubCell"/>
</dbReference>
<evidence type="ECO:0000256" key="1">
    <source>
        <dbReference type="ARBA" id="ARBA00004294"/>
    </source>
</evidence>
<dbReference type="EMBL" id="CAJPEX010006046">
    <property type="protein sequence ID" value="CAG0923907.1"/>
    <property type="molecule type" value="Genomic_DNA"/>
</dbReference>
<dbReference type="AlphaFoldDB" id="A0A7R9GIJ4"/>
<dbReference type="Proteomes" id="UP000678499">
    <property type="component" value="Unassembled WGS sequence"/>
</dbReference>
<dbReference type="GO" id="GO:0008308">
    <property type="term" value="F:voltage-gated monoatomic anion channel activity"/>
    <property type="evidence" value="ECO:0007669"/>
    <property type="project" value="InterPro"/>
</dbReference>
<dbReference type="InterPro" id="IPR001925">
    <property type="entry name" value="Porin_Euk"/>
</dbReference>
<comment type="subcellular location">
    <subcellularLocation>
        <location evidence="1">Mitochondrion outer membrane</location>
    </subcellularLocation>
</comment>
<reference evidence="6" key="1">
    <citation type="submission" date="2020-11" db="EMBL/GenBank/DDBJ databases">
        <authorList>
            <person name="Tran Van P."/>
        </authorList>
    </citation>
    <scope>NUCLEOTIDE SEQUENCE</scope>
</reference>
<dbReference type="PANTHER" id="PTHR11743">
    <property type="entry name" value="VOLTAGE-DEPENDENT ANION-SELECTIVE CHANNEL"/>
    <property type="match status" value="1"/>
</dbReference>
<protein>
    <submittedName>
        <fullName evidence="6">Uncharacterized protein</fullName>
    </submittedName>
</protein>
<gene>
    <name evidence="6" type="ORF">NMOB1V02_LOCUS11366</name>
</gene>
<evidence type="ECO:0000313" key="6">
    <source>
        <dbReference type="EMBL" id="CAD7283755.1"/>
    </source>
</evidence>
<keyword evidence="4" id="KW-1000">Mitochondrion outer membrane</keyword>
<dbReference type="InterPro" id="IPR027246">
    <property type="entry name" value="Porin_Euk/Tom40"/>
</dbReference>
<organism evidence="6">
    <name type="scientific">Notodromas monacha</name>
    <dbReference type="NCBI Taxonomy" id="399045"/>
    <lineage>
        <taxon>Eukaryota</taxon>
        <taxon>Metazoa</taxon>
        <taxon>Ecdysozoa</taxon>
        <taxon>Arthropoda</taxon>
        <taxon>Crustacea</taxon>
        <taxon>Oligostraca</taxon>
        <taxon>Ostracoda</taxon>
        <taxon>Podocopa</taxon>
        <taxon>Podocopida</taxon>
        <taxon>Cypridocopina</taxon>
        <taxon>Cypridoidea</taxon>
        <taxon>Cyprididae</taxon>
        <taxon>Notodromas</taxon>
    </lineage>
</organism>
<keyword evidence="3" id="KW-1134">Transmembrane beta strand</keyword>
<evidence type="ECO:0000256" key="3">
    <source>
        <dbReference type="ARBA" id="ARBA00022452"/>
    </source>
</evidence>
<dbReference type="OrthoDB" id="7827681at2759"/>
<comment type="similarity">
    <text evidence="2">Belongs to the eukaryotic mitochondrial porin family.</text>
</comment>
<dbReference type="GO" id="GO:0046930">
    <property type="term" value="C:pore complex"/>
    <property type="evidence" value="ECO:0007669"/>
    <property type="project" value="UniProtKB-KW"/>
</dbReference>
<keyword evidence="3" id="KW-0472">Membrane</keyword>
<proteinExistence type="inferred from homology"/>